<sequence length="480" mass="54574">MSNHNHIISLIQSNKPQEAEAELLRAIKEKPLEAQLWVMLGETLLLQQQAGAAKRVFDRAWLLDPQAKWVNHIYRAMQQMPHGDPRPDIDDLLVVPKVTVTAAILSHNEAANIAKCIVALQGAVDEILLVDSSTDDTRRIAGQYPKVKVVPIVWEDNFGGARNVGLQHVQTDWVIWIDADEVLIPEDVQAIREIAGMFDHLPIIPALHVWHLNKVKGTIQHDFSQVRMFPAQRGLRYYGRIHEQIATDKGVYQLDTYRRAVKIRLDHNGYDPTVIQSKGKLERNLRLLKLMIKEEPENPGHWLFYGRESLGMGLEEQAVTALLEAERLGVQMPLFGRMTEIYRLQIQINMQRKNYGEAEAYCHKALAHSPDFPDAHYLLAQVRMRQADELLRLAETSIKQSLSSLPNYRGSVSADYHIGEWKAAMSLGELALRSGKLARAKQIFTQFKDKPGASEIVSPKLNAIETERLRLNETEQQTNK</sequence>
<dbReference type="OrthoDB" id="9815923at2"/>
<proteinExistence type="predicted"/>
<dbReference type="Pfam" id="PF13432">
    <property type="entry name" value="TPR_16"/>
    <property type="match status" value="1"/>
</dbReference>
<keyword evidence="1" id="KW-0802">TPR repeat</keyword>
<reference evidence="3 4" key="1">
    <citation type="submission" date="2016-05" db="EMBL/GenBank/DDBJ databases">
        <title>Paenibacillus sp. 1ZS3-15 nov., isolated from the rhizosphere soil.</title>
        <authorList>
            <person name="Zhang X.X."/>
            <person name="Zhang J."/>
        </authorList>
    </citation>
    <scope>NUCLEOTIDE SEQUENCE [LARGE SCALE GENOMIC DNA]</scope>
    <source>
        <strain evidence="3 4">1ZS3-15</strain>
    </source>
</reference>
<dbReference type="CDD" id="cd02511">
    <property type="entry name" value="Beta4Glucosyltransferase"/>
    <property type="match status" value="1"/>
</dbReference>
<dbReference type="Pfam" id="PF00535">
    <property type="entry name" value="Glycos_transf_2"/>
    <property type="match status" value="1"/>
</dbReference>
<dbReference type="SUPFAM" id="SSF48452">
    <property type="entry name" value="TPR-like"/>
    <property type="match status" value="2"/>
</dbReference>
<evidence type="ECO:0000259" key="2">
    <source>
        <dbReference type="Pfam" id="PF00535"/>
    </source>
</evidence>
<organism evidence="3 4">
    <name type="scientific">Paenibacillus oryzisoli</name>
    <dbReference type="NCBI Taxonomy" id="1850517"/>
    <lineage>
        <taxon>Bacteria</taxon>
        <taxon>Bacillati</taxon>
        <taxon>Bacillota</taxon>
        <taxon>Bacilli</taxon>
        <taxon>Bacillales</taxon>
        <taxon>Paenibacillaceae</taxon>
        <taxon>Paenibacillus</taxon>
    </lineage>
</organism>
<dbReference type="SUPFAM" id="SSF53448">
    <property type="entry name" value="Nucleotide-diphospho-sugar transferases"/>
    <property type="match status" value="1"/>
</dbReference>
<dbReference type="PANTHER" id="PTHR43630">
    <property type="entry name" value="POLY-BETA-1,6-N-ACETYL-D-GLUCOSAMINE SYNTHASE"/>
    <property type="match status" value="1"/>
</dbReference>
<dbReference type="PANTHER" id="PTHR43630:SF2">
    <property type="entry name" value="GLYCOSYLTRANSFERASE"/>
    <property type="match status" value="1"/>
</dbReference>
<keyword evidence="4" id="KW-1185">Reference proteome</keyword>
<dbReference type="InterPro" id="IPR011990">
    <property type="entry name" value="TPR-like_helical_dom_sf"/>
</dbReference>
<dbReference type="SMART" id="SM00028">
    <property type="entry name" value="TPR"/>
    <property type="match status" value="2"/>
</dbReference>
<dbReference type="STRING" id="1850517.A8708_12200"/>
<dbReference type="InterPro" id="IPR029044">
    <property type="entry name" value="Nucleotide-diphossugar_trans"/>
</dbReference>
<comment type="caution">
    <text evidence="3">The sequence shown here is derived from an EMBL/GenBank/DDBJ whole genome shotgun (WGS) entry which is preliminary data.</text>
</comment>
<dbReference type="Proteomes" id="UP000078454">
    <property type="component" value="Unassembled WGS sequence"/>
</dbReference>
<accession>A0A198AM41</accession>
<dbReference type="Gene3D" id="1.25.40.10">
    <property type="entry name" value="Tetratricopeptide repeat domain"/>
    <property type="match status" value="2"/>
</dbReference>
<protein>
    <recommendedName>
        <fullName evidence="2">Glycosyltransferase 2-like domain-containing protein</fullName>
    </recommendedName>
</protein>
<feature type="repeat" description="TPR" evidence="1">
    <location>
        <begin position="34"/>
        <end position="67"/>
    </location>
</feature>
<name>A0A198AM41_9BACL</name>
<evidence type="ECO:0000313" key="4">
    <source>
        <dbReference type="Proteomes" id="UP000078454"/>
    </source>
</evidence>
<evidence type="ECO:0000313" key="3">
    <source>
        <dbReference type="EMBL" id="OAS22327.1"/>
    </source>
</evidence>
<dbReference type="InterPro" id="IPR001173">
    <property type="entry name" value="Glyco_trans_2-like"/>
</dbReference>
<gene>
    <name evidence="3" type="ORF">A8708_12200</name>
</gene>
<feature type="domain" description="Glycosyltransferase 2-like" evidence="2">
    <location>
        <begin position="103"/>
        <end position="191"/>
    </location>
</feature>
<dbReference type="AlphaFoldDB" id="A0A198AM41"/>
<dbReference type="Gene3D" id="3.90.550.10">
    <property type="entry name" value="Spore Coat Polysaccharide Biosynthesis Protein SpsA, Chain A"/>
    <property type="match status" value="1"/>
</dbReference>
<dbReference type="PROSITE" id="PS50005">
    <property type="entry name" value="TPR"/>
    <property type="match status" value="1"/>
</dbReference>
<dbReference type="RefSeq" id="WP_068662097.1">
    <property type="nucleotide sequence ID" value="NZ_LYPB01000045.1"/>
</dbReference>
<dbReference type="EMBL" id="LYPB01000045">
    <property type="protein sequence ID" value="OAS22327.1"/>
    <property type="molecule type" value="Genomic_DNA"/>
</dbReference>
<dbReference type="InterPro" id="IPR019734">
    <property type="entry name" value="TPR_rpt"/>
</dbReference>
<evidence type="ECO:0000256" key="1">
    <source>
        <dbReference type="PROSITE-ProRule" id="PRU00339"/>
    </source>
</evidence>
<dbReference type="Pfam" id="PF14559">
    <property type="entry name" value="TPR_19"/>
    <property type="match status" value="1"/>
</dbReference>